<dbReference type="GO" id="GO:0002143">
    <property type="term" value="P:tRNA wobble position uridine thiolation"/>
    <property type="evidence" value="ECO:0007669"/>
    <property type="project" value="TreeGrafter"/>
</dbReference>
<dbReference type="NCBIfam" id="NF001138">
    <property type="entry name" value="PRK00143.1"/>
    <property type="match status" value="1"/>
</dbReference>
<sequence length="409" mass="45167">MFLNSLDLPGHPENSRIVVAMSGGVDSSVVAGLLKKEGYDVVGITLQLYDHGAATHRVGACCAGQDIEDARRVAETLGVPHYILDYEERFREAVINPFAESYAHGETPVPCVSCNQTVKFADLLATAYELGADALATGHYIRSRVHGAHRALFRPLDADRDQSYFLFATTQEQIDYLRFPLGDLSKDRVREIATEMGLVVANKHDSQDICFVPQGRYSDVITKLRPEVANPGVIVHIDGQILGEHSGIVNYTVGQRRGIGVATGEALYVIYLDVENARVIVGPREMLETRRLFLRDVNWLGDERLDNFPLDGIDVAVKVRSTRPPRPARLHYKQGLFSVDLLESESGIAPGQACVLYNENSYEARILGGGFITRSEHAADTEKMLKQVLCNLETKSSTFFKGKTTIACK</sequence>
<comment type="function">
    <text evidence="9">Catalyzes the 2-thiolation of uridine at the wobble position (U34) of tRNA, leading to the formation of s(2)U34.</text>
</comment>
<dbReference type="RefSeq" id="WP_013544647.1">
    <property type="nucleotide sequence ID" value="NC_014932.1"/>
</dbReference>
<dbReference type="InterPro" id="IPR046885">
    <property type="entry name" value="MnmA-like_C"/>
</dbReference>
<dbReference type="AlphaFoldDB" id="E6YGJ1"/>
<comment type="subcellular location">
    <subcellularLocation>
        <location evidence="9">Cytoplasm</location>
    </subcellularLocation>
</comment>
<keyword evidence="4 9" id="KW-0547">Nucleotide-binding</keyword>
<dbReference type="Gene3D" id="2.30.30.280">
    <property type="entry name" value="Adenine nucleotide alpha hydrolases-like domains"/>
    <property type="match status" value="1"/>
</dbReference>
<evidence type="ECO:0000256" key="4">
    <source>
        <dbReference type="ARBA" id="ARBA00022741"/>
    </source>
</evidence>
<keyword evidence="5 9" id="KW-0067">ATP-binding</keyword>
<gene>
    <name evidence="12" type="primary">trmU</name>
    <name evidence="9" type="synonym">mnmA</name>
    <name evidence="12" type="ordered locus">BARCL_0298</name>
</gene>
<organism evidence="12 13">
    <name type="scientific">Bartonella clarridgeiae (strain CCUG 45776 / CIP 104772 / 73)</name>
    <dbReference type="NCBI Taxonomy" id="696125"/>
    <lineage>
        <taxon>Bacteria</taxon>
        <taxon>Pseudomonadati</taxon>
        <taxon>Pseudomonadota</taxon>
        <taxon>Alphaproteobacteria</taxon>
        <taxon>Hyphomicrobiales</taxon>
        <taxon>Bartonellaceae</taxon>
        <taxon>Bartonella</taxon>
    </lineage>
</organism>
<dbReference type="HOGENOM" id="CLU_035188_0_1_5"/>
<evidence type="ECO:0000313" key="12">
    <source>
        <dbReference type="EMBL" id="CBI75979.1"/>
    </source>
</evidence>
<dbReference type="KEGG" id="bcd:BARCL_0298"/>
<dbReference type="InterPro" id="IPR014729">
    <property type="entry name" value="Rossmann-like_a/b/a_fold"/>
</dbReference>
<dbReference type="PANTHER" id="PTHR11933">
    <property type="entry name" value="TRNA 5-METHYLAMINOMETHYL-2-THIOURIDYLATE -METHYLTRANSFERASE"/>
    <property type="match status" value="1"/>
</dbReference>
<feature type="binding site" evidence="9">
    <location>
        <begin position="20"/>
        <end position="27"/>
    </location>
    <ligand>
        <name>ATP</name>
        <dbReference type="ChEBI" id="CHEBI:30616"/>
    </ligand>
</feature>
<dbReference type="GO" id="GO:0032259">
    <property type="term" value="P:methylation"/>
    <property type="evidence" value="ECO:0007669"/>
    <property type="project" value="UniProtKB-KW"/>
</dbReference>
<keyword evidence="9" id="KW-0963">Cytoplasm</keyword>
<feature type="domain" description="tRNA-specific 2-thiouridylase MnmA-like C-terminal" evidence="10">
    <location>
        <begin position="291"/>
        <end position="372"/>
    </location>
</feature>
<comment type="similarity">
    <text evidence="9">Belongs to the MnmA/TRMU family.</text>
</comment>
<dbReference type="InterPro" id="IPR046884">
    <property type="entry name" value="MnmA-like_central"/>
</dbReference>
<dbReference type="eggNOG" id="COG0482">
    <property type="taxonomic scope" value="Bacteria"/>
</dbReference>
<dbReference type="EC" id="2.8.1.13" evidence="9"/>
<dbReference type="SUPFAM" id="SSF52402">
    <property type="entry name" value="Adenine nucleotide alpha hydrolases-like"/>
    <property type="match status" value="1"/>
</dbReference>
<dbReference type="Pfam" id="PF03054">
    <property type="entry name" value="tRNA_Me_trans"/>
    <property type="match status" value="1"/>
</dbReference>
<dbReference type="EMBL" id="FN645454">
    <property type="protein sequence ID" value="CBI75979.1"/>
    <property type="molecule type" value="Genomic_DNA"/>
</dbReference>
<evidence type="ECO:0000259" key="10">
    <source>
        <dbReference type="Pfam" id="PF20258"/>
    </source>
</evidence>
<evidence type="ECO:0000256" key="2">
    <source>
        <dbReference type="ARBA" id="ARBA00022679"/>
    </source>
</evidence>
<accession>E6YGJ1</accession>
<dbReference type="NCBIfam" id="TIGR00420">
    <property type="entry name" value="trmU"/>
    <property type="match status" value="1"/>
</dbReference>
<feature type="binding site" evidence="9">
    <location>
        <position position="46"/>
    </location>
    <ligand>
        <name>ATP</name>
        <dbReference type="ChEBI" id="CHEBI:30616"/>
    </ligand>
</feature>
<comment type="caution">
    <text evidence="9">Lacks conserved residue(s) required for the propagation of feature annotation.</text>
</comment>
<dbReference type="Proteomes" id="UP000009101">
    <property type="component" value="Chromosome"/>
</dbReference>
<keyword evidence="3 9" id="KW-0819">tRNA processing</keyword>
<keyword evidence="6 9" id="KW-0694">RNA-binding</keyword>
<evidence type="ECO:0000256" key="5">
    <source>
        <dbReference type="ARBA" id="ARBA00022840"/>
    </source>
</evidence>
<dbReference type="PANTHER" id="PTHR11933:SF5">
    <property type="entry name" value="MITOCHONDRIAL TRNA-SPECIFIC 2-THIOURIDYLASE 1"/>
    <property type="match status" value="1"/>
</dbReference>
<dbReference type="Gene3D" id="2.40.30.10">
    <property type="entry name" value="Translation factors"/>
    <property type="match status" value="1"/>
</dbReference>
<dbReference type="STRING" id="696125.BARCL_0298"/>
<evidence type="ECO:0000256" key="7">
    <source>
        <dbReference type="ARBA" id="ARBA00023157"/>
    </source>
</evidence>
<evidence type="ECO:0000256" key="1">
    <source>
        <dbReference type="ARBA" id="ARBA00022555"/>
    </source>
</evidence>
<keyword evidence="13" id="KW-1185">Reference proteome</keyword>
<reference evidence="13" key="1">
    <citation type="submission" date="2009-11" db="EMBL/GenBank/DDBJ databases">
        <title>Genome sequencing of Bartonella species and comparative genomics.</title>
        <authorList>
            <person name="Engel P."/>
            <person name="Salzburger W."/>
            <person name="Marius L."/>
            <person name="Chao-Chin C."/>
            <person name="Soichi M."/>
            <person name="Christa L."/>
            <person name="Alexandra C."/>
            <person name="Aurelie L."/>
            <person name="Claudine M."/>
            <person name="Stephan S.C."/>
            <person name="Christoph D."/>
        </authorList>
    </citation>
    <scope>NUCLEOTIDE SEQUENCE [LARGE SCALE GENOMIC DNA]</scope>
    <source>
        <strain evidence="13">CIP 104772 / 73</strain>
    </source>
</reference>
<feature type="domain" description="tRNA-specific 2-thiouridylase MnmA-like central" evidence="11">
    <location>
        <begin position="230"/>
        <end position="282"/>
    </location>
</feature>
<dbReference type="GO" id="GO:0005737">
    <property type="term" value="C:cytoplasm"/>
    <property type="evidence" value="ECO:0007669"/>
    <property type="project" value="UniProtKB-SubCell"/>
</dbReference>
<dbReference type="InterPro" id="IPR023382">
    <property type="entry name" value="MnmA-like_central_sf"/>
</dbReference>
<dbReference type="GO" id="GO:0008168">
    <property type="term" value="F:methyltransferase activity"/>
    <property type="evidence" value="ECO:0007669"/>
    <property type="project" value="UniProtKB-KW"/>
</dbReference>
<keyword evidence="1 9" id="KW-0820">tRNA-binding</keyword>
<feature type="site" description="Interaction with tRNA" evidence="9">
    <location>
        <position position="352"/>
    </location>
</feature>
<evidence type="ECO:0000313" key="13">
    <source>
        <dbReference type="Proteomes" id="UP000009101"/>
    </source>
</evidence>
<dbReference type="Pfam" id="PF20258">
    <property type="entry name" value="tRNA_Me_trans_C"/>
    <property type="match status" value="1"/>
</dbReference>
<evidence type="ECO:0000256" key="9">
    <source>
        <dbReference type="HAMAP-Rule" id="MF_00144"/>
    </source>
</evidence>
<keyword evidence="2 9" id="KW-0808">Transferase</keyword>
<dbReference type="CDD" id="cd01998">
    <property type="entry name" value="MnmA_TRMU-like"/>
    <property type="match status" value="1"/>
</dbReference>
<dbReference type="GO" id="GO:0005524">
    <property type="term" value="F:ATP binding"/>
    <property type="evidence" value="ECO:0007669"/>
    <property type="project" value="UniProtKB-KW"/>
</dbReference>
<name>E6YGJ1_BARC7</name>
<evidence type="ECO:0000256" key="6">
    <source>
        <dbReference type="ARBA" id="ARBA00022884"/>
    </source>
</evidence>
<dbReference type="HAMAP" id="MF_00144">
    <property type="entry name" value="tRNA_thiouridyl_MnmA"/>
    <property type="match status" value="1"/>
</dbReference>
<feature type="active site" description="Nucleophile" evidence="9">
    <location>
        <position position="114"/>
    </location>
</feature>
<dbReference type="InterPro" id="IPR004506">
    <property type="entry name" value="MnmA-like"/>
</dbReference>
<protein>
    <recommendedName>
        <fullName evidence="9">tRNA-specific 2-thiouridylase MnmA</fullName>
        <ecNumber evidence="9">2.8.1.13</ecNumber>
    </recommendedName>
</protein>
<dbReference type="OrthoDB" id="9800696at2"/>
<dbReference type="Pfam" id="PF20259">
    <property type="entry name" value="tRNA_Me_trans_M"/>
    <property type="match status" value="1"/>
</dbReference>
<feature type="active site" description="Cysteine persulfide intermediate" evidence="9">
    <location>
        <position position="210"/>
    </location>
</feature>
<evidence type="ECO:0000256" key="3">
    <source>
        <dbReference type="ARBA" id="ARBA00022694"/>
    </source>
</evidence>
<dbReference type="Gene3D" id="3.40.50.620">
    <property type="entry name" value="HUPs"/>
    <property type="match status" value="1"/>
</dbReference>
<reference evidence="12 13" key="2">
    <citation type="journal article" date="2011" name="PLoS Genet.">
        <title>Parallel evolution of a type IV secretion system in radiating lineages of the host-restricted bacterial pathogen Bartonella.</title>
        <authorList>
            <person name="Engel P."/>
            <person name="Salzburger W."/>
            <person name="Liesch M."/>
            <person name="Chang C.C."/>
            <person name="Maruyama S."/>
            <person name="Lanz C."/>
            <person name="Calteau A."/>
            <person name="Lajus A."/>
            <person name="Medigue C."/>
            <person name="Schuster S.C."/>
            <person name="Dehio C."/>
        </authorList>
    </citation>
    <scope>NUCLEOTIDE SEQUENCE [LARGE SCALE GENOMIC DNA]</scope>
    <source>
        <strain evidence="13">CIP 104772 / 73</strain>
    </source>
</reference>
<proteinExistence type="inferred from homology"/>
<evidence type="ECO:0000256" key="8">
    <source>
        <dbReference type="ARBA" id="ARBA00051542"/>
    </source>
</evidence>
<keyword evidence="7" id="KW-1015">Disulfide bond</keyword>
<feature type="binding site" evidence="9">
    <location>
        <position position="138"/>
    </location>
    <ligand>
        <name>ATP</name>
        <dbReference type="ChEBI" id="CHEBI:30616"/>
    </ligand>
</feature>
<feature type="site" description="Interaction with tRNA" evidence="9">
    <location>
        <position position="139"/>
    </location>
</feature>
<dbReference type="GO" id="GO:0103016">
    <property type="term" value="F:tRNA-uridine 2-sulfurtransferase activity"/>
    <property type="evidence" value="ECO:0007669"/>
    <property type="project" value="UniProtKB-EC"/>
</dbReference>
<keyword evidence="12" id="KW-0489">Methyltransferase</keyword>
<comment type="catalytic activity">
    <reaction evidence="8 9">
        <text>S-sulfanyl-L-cysteinyl-[protein] + uridine(34) in tRNA + AH2 + ATP = 2-thiouridine(34) in tRNA + L-cysteinyl-[protein] + A + AMP + diphosphate + H(+)</text>
        <dbReference type="Rhea" id="RHEA:47032"/>
        <dbReference type="Rhea" id="RHEA-COMP:10131"/>
        <dbReference type="Rhea" id="RHEA-COMP:11726"/>
        <dbReference type="Rhea" id="RHEA-COMP:11727"/>
        <dbReference type="Rhea" id="RHEA-COMP:11728"/>
        <dbReference type="ChEBI" id="CHEBI:13193"/>
        <dbReference type="ChEBI" id="CHEBI:15378"/>
        <dbReference type="ChEBI" id="CHEBI:17499"/>
        <dbReference type="ChEBI" id="CHEBI:29950"/>
        <dbReference type="ChEBI" id="CHEBI:30616"/>
        <dbReference type="ChEBI" id="CHEBI:33019"/>
        <dbReference type="ChEBI" id="CHEBI:61963"/>
        <dbReference type="ChEBI" id="CHEBI:65315"/>
        <dbReference type="ChEBI" id="CHEBI:87170"/>
        <dbReference type="ChEBI" id="CHEBI:456215"/>
        <dbReference type="EC" id="2.8.1.13"/>
    </reaction>
</comment>
<evidence type="ECO:0000259" key="11">
    <source>
        <dbReference type="Pfam" id="PF20259"/>
    </source>
</evidence>
<dbReference type="FunFam" id="3.40.50.620:FF:000115">
    <property type="entry name" value="tRNA-specific 2-thiouridylase MnmA"/>
    <property type="match status" value="1"/>
</dbReference>
<feature type="region of interest" description="Interaction with tRNA" evidence="9">
    <location>
        <begin position="160"/>
        <end position="162"/>
    </location>
</feature>
<dbReference type="GO" id="GO:0000049">
    <property type="term" value="F:tRNA binding"/>
    <property type="evidence" value="ECO:0007669"/>
    <property type="project" value="UniProtKB-KW"/>
</dbReference>